<dbReference type="OrthoDB" id="9797574at2"/>
<evidence type="ECO:0000259" key="1">
    <source>
        <dbReference type="Pfam" id="PF09019"/>
    </source>
</evidence>
<evidence type="ECO:0000313" key="4">
    <source>
        <dbReference type="Proteomes" id="UP000186385"/>
    </source>
</evidence>
<reference evidence="5" key="2">
    <citation type="submission" date="2017-03" db="EMBL/GenBank/DDBJ databases">
        <title>Bacillus sp. V-88(T) DSM27956, whole genome shotgun sequencing project.</title>
        <authorList>
            <person name="Dastager S.G."/>
            <person name="Neurgaonkar P.S."/>
            <person name="Dharne M.S."/>
        </authorList>
    </citation>
    <scope>NUCLEOTIDE SEQUENCE [LARGE SCALE GENOMIC DNA]</scope>
    <source>
        <strain evidence="5">DSM 25145</strain>
    </source>
</reference>
<keyword evidence="5" id="KW-1185">Reference proteome</keyword>
<dbReference type="InterPro" id="IPR011335">
    <property type="entry name" value="Restrct_endonuc-II-like"/>
</dbReference>
<dbReference type="RefSeq" id="WP_045850788.1">
    <property type="nucleotide sequence ID" value="NZ_FTLX01000011.1"/>
</dbReference>
<reference evidence="2" key="3">
    <citation type="submission" date="2017-03" db="EMBL/GenBank/DDBJ databases">
        <authorList>
            <person name="Dastager S.G."/>
            <person name="Neurgaonkar P.S."/>
            <person name="Dharne M.S."/>
        </authorList>
    </citation>
    <scope>NUCLEOTIDE SEQUENCE</scope>
    <source>
        <strain evidence="2">DSM 25145</strain>
    </source>
</reference>
<keyword evidence="2" id="KW-0378">Hydrolase</keyword>
<dbReference type="EMBL" id="MWSK01000011">
    <property type="protein sequence ID" value="OXS74242.1"/>
    <property type="molecule type" value="Genomic_DNA"/>
</dbReference>
<dbReference type="InterPro" id="IPR038365">
    <property type="entry name" value="EcoRII_C_sf"/>
</dbReference>
<keyword evidence="2" id="KW-0540">Nuclease</keyword>
<dbReference type="Proteomes" id="UP000215545">
    <property type="component" value="Unassembled WGS sequence"/>
</dbReference>
<dbReference type="Gene3D" id="3.40.91.80">
    <property type="match status" value="1"/>
</dbReference>
<protein>
    <submittedName>
        <fullName evidence="3">EcoRII C terminal</fullName>
    </submittedName>
    <submittedName>
        <fullName evidence="2">Restriction endonuclease</fullName>
    </submittedName>
</protein>
<proteinExistence type="predicted"/>
<dbReference type="SUPFAM" id="SSF52980">
    <property type="entry name" value="Restriction endonuclease-like"/>
    <property type="match status" value="1"/>
</dbReference>
<dbReference type="EMBL" id="FTLX01000011">
    <property type="protein sequence ID" value="SIR58623.1"/>
    <property type="molecule type" value="Genomic_DNA"/>
</dbReference>
<organism evidence="3 4">
    <name type="scientific">Domibacillus enclensis</name>
    <dbReference type="NCBI Taxonomy" id="1017273"/>
    <lineage>
        <taxon>Bacteria</taxon>
        <taxon>Bacillati</taxon>
        <taxon>Bacillota</taxon>
        <taxon>Bacilli</taxon>
        <taxon>Bacillales</taxon>
        <taxon>Bacillaceae</taxon>
        <taxon>Domibacillus</taxon>
    </lineage>
</organism>
<evidence type="ECO:0000313" key="3">
    <source>
        <dbReference type="EMBL" id="SIR58623.1"/>
    </source>
</evidence>
<dbReference type="Pfam" id="PF09019">
    <property type="entry name" value="EcoRII-C"/>
    <property type="match status" value="1"/>
</dbReference>
<dbReference type="GO" id="GO:0009307">
    <property type="term" value="P:DNA restriction-modification system"/>
    <property type="evidence" value="ECO:0007669"/>
    <property type="project" value="InterPro"/>
</dbReference>
<sequence>MRQGFLSQYFKGVAVKRLRAVEVDPHSSNQHELNGASTLKNLLGEARINDKPARFMWLGGEDMIRSVDSAVTWYDAREQHPTRSEYRLYFRRNEVMDLAQADDLLIAAITPDDQLYMIVVPSGSTYESQLIWLFDFPEEVRPAAFTFNDVERESDRELTFAARFILEELGIEIHEPEESLFDSILEPYLLTGFPRTAEFSRIAREHAGSSSVLEAPDETLLGWIEFEERLFRRLERQLVSKRLEQGFMSGNDVDVDGFISFSLSVQNRRKSRVGLALENHLQEVFTIHGVDFSRGKVTENKAKPDFIFPNIERYRDDRFPVEHLTMLGSKSTCKDRWRQVLSEAKRLETKHLFTLEPGISENQTTEMQANKVQLVLPQKIHATYKAEQQGWLMNLEEFLNTVKKRAQ</sequence>
<dbReference type="STRING" id="1017273.SAMN05443094_11171"/>
<evidence type="ECO:0000313" key="5">
    <source>
        <dbReference type="Proteomes" id="UP000215545"/>
    </source>
</evidence>
<gene>
    <name evidence="2" type="ORF">B1B05_17370</name>
    <name evidence="3" type="ORF">SAMN05443094_11171</name>
</gene>
<reference evidence="3 4" key="1">
    <citation type="submission" date="2017-01" db="EMBL/GenBank/DDBJ databases">
        <authorList>
            <person name="Mah S.A."/>
            <person name="Swanson W.J."/>
            <person name="Moy G.W."/>
            <person name="Vacquier V.D."/>
        </authorList>
    </citation>
    <scope>NUCLEOTIDE SEQUENCE [LARGE SCALE GENOMIC DNA]</scope>
    <source>
        <strain evidence="3 4">NIO-1016</strain>
    </source>
</reference>
<name>A0A1N7C575_9BACI</name>
<dbReference type="InterPro" id="IPR015109">
    <property type="entry name" value="Restrct_endonuc_II_EcoRII_C"/>
</dbReference>
<dbReference type="GO" id="GO:0003677">
    <property type="term" value="F:DNA binding"/>
    <property type="evidence" value="ECO:0007669"/>
    <property type="project" value="InterPro"/>
</dbReference>
<dbReference type="AlphaFoldDB" id="A0A1N7C575"/>
<evidence type="ECO:0000313" key="2">
    <source>
        <dbReference type="EMBL" id="OXS74242.1"/>
    </source>
</evidence>
<accession>A0A1N7C575</accession>
<dbReference type="Proteomes" id="UP000186385">
    <property type="component" value="Unassembled WGS sequence"/>
</dbReference>
<keyword evidence="2" id="KW-0255">Endonuclease</keyword>
<feature type="domain" description="Restriction endonuclease type II EcoRII C-terminal" evidence="1">
    <location>
        <begin position="231"/>
        <end position="399"/>
    </location>
</feature>
<dbReference type="GO" id="GO:0009036">
    <property type="term" value="F:type II site-specific deoxyribonuclease activity"/>
    <property type="evidence" value="ECO:0007669"/>
    <property type="project" value="InterPro"/>
</dbReference>